<accession>A0A172QXX4</accession>
<geneLocation type="plasmid" evidence="1 2">
    <name>pCRULAC1</name>
</geneLocation>
<dbReference type="EMBL" id="CP015623">
    <property type="protein sequence ID" value="ANE05562.1"/>
    <property type="molecule type" value="Genomic_DNA"/>
</dbReference>
<protein>
    <submittedName>
        <fullName evidence="1">Uncharacterized protein</fullName>
    </submittedName>
</protein>
<reference evidence="1 2" key="1">
    <citation type="submission" date="2016-05" db="EMBL/GenBank/DDBJ databases">
        <title>Complete genome sequence of Corynebacterium crudilactis, a new Corynebacterium species isolated from raw cow's milk.</title>
        <authorList>
            <person name="Christian R."/>
            <person name="Zimmermann J."/>
            <person name="Lipski A."/>
            <person name="Kalinowski J."/>
        </authorList>
    </citation>
    <scope>NUCLEOTIDE SEQUENCE [LARGE SCALE GENOMIC DNA]</scope>
    <source>
        <strain evidence="1 2">JZ16</strain>
        <plasmid evidence="1 2">pCRULAC1</plasmid>
    </source>
</reference>
<proteinExistence type="predicted"/>
<organism evidence="1 2">
    <name type="scientific">Corynebacterium crudilactis</name>
    <dbReference type="NCBI Taxonomy" id="1652495"/>
    <lineage>
        <taxon>Bacteria</taxon>
        <taxon>Bacillati</taxon>
        <taxon>Actinomycetota</taxon>
        <taxon>Actinomycetes</taxon>
        <taxon>Mycobacteriales</taxon>
        <taxon>Corynebacteriaceae</taxon>
        <taxon>Corynebacterium</taxon>
    </lineage>
</organism>
<keyword evidence="1" id="KW-0614">Plasmid</keyword>
<sequence length="220" mass="24985">MEATEQKVTRKSSTPIKVYCLPEERAAIEANAQAAGLSTDRYKNGGMILRSTIERKAGKVVLKDADYILAYVHTAVEGPFKHYYVLPDYGYDELDSTFFSSADRAARDLFFADSRQLMEKHGKNIREYRMDRDAAVERIMKGYYAVKVKEAELKHLKEELPHMAIVYKVNDLNGKIHYLIGYSDSLVAAEGNKKVIDAIVLNKTETKIVHVNRFGITEVK</sequence>
<keyword evidence="2" id="KW-1185">Reference proteome</keyword>
<dbReference type="InterPro" id="IPR053842">
    <property type="entry name" value="NikA-like"/>
</dbReference>
<evidence type="ECO:0000313" key="2">
    <source>
        <dbReference type="Proteomes" id="UP000076929"/>
    </source>
</evidence>
<dbReference type="Pfam" id="PF21983">
    <property type="entry name" value="NikA-like"/>
    <property type="match status" value="1"/>
</dbReference>
<dbReference type="AlphaFoldDB" id="A0A172QXX4"/>
<name>A0A172QXX4_9CORY</name>
<evidence type="ECO:0000313" key="1">
    <source>
        <dbReference type="EMBL" id="ANE05562.1"/>
    </source>
</evidence>
<gene>
    <name evidence="1" type="ORF">ccrud_14600</name>
</gene>
<dbReference type="Proteomes" id="UP000076929">
    <property type="component" value="Plasmid pCRULAC1"/>
</dbReference>
<dbReference type="KEGG" id="ccjz:ccrud_14600"/>